<gene>
    <name evidence="2" type="ORF">LY79DRAFT_573463</name>
</gene>
<dbReference type="AlphaFoldDB" id="A0AAD8PJ57"/>
<sequence length="78" mass="8199">MVLFDSGKSHGQEQTQSTTRFAPSSLLANAMEQPQSTSDKAQHRACDPCSNALSLFLSLSLSLSLSLPIPLAAPGLPT</sequence>
<protein>
    <submittedName>
        <fullName evidence="2">Uncharacterized protein</fullName>
    </submittedName>
</protein>
<dbReference type="Proteomes" id="UP001230504">
    <property type="component" value="Unassembled WGS sequence"/>
</dbReference>
<evidence type="ECO:0000313" key="2">
    <source>
        <dbReference type="EMBL" id="KAK1564202.1"/>
    </source>
</evidence>
<evidence type="ECO:0000256" key="1">
    <source>
        <dbReference type="SAM" id="MobiDB-lite"/>
    </source>
</evidence>
<feature type="compositionally biased region" description="Polar residues" evidence="1">
    <location>
        <begin position="12"/>
        <end position="22"/>
    </location>
</feature>
<proteinExistence type="predicted"/>
<dbReference type="GeneID" id="85443714"/>
<keyword evidence="3" id="KW-1185">Reference proteome</keyword>
<dbReference type="EMBL" id="JAHLJV010000201">
    <property type="protein sequence ID" value="KAK1564202.1"/>
    <property type="molecule type" value="Genomic_DNA"/>
</dbReference>
<dbReference type="RefSeq" id="XP_060407021.1">
    <property type="nucleotide sequence ID" value="XM_060559474.1"/>
</dbReference>
<feature type="region of interest" description="Disordered" evidence="1">
    <location>
        <begin position="1"/>
        <end position="22"/>
    </location>
</feature>
<accession>A0AAD8PJ57</accession>
<organism evidence="2 3">
    <name type="scientific">Colletotrichum navitas</name>
    <dbReference type="NCBI Taxonomy" id="681940"/>
    <lineage>
        <taxon>Eukaryota</taxon>
        <taxon>Fungi</taxon>
        <taxon>Dikarya</taxon>
        <taxon>Ascomycota</taxon>
        <taxon>Pezizomycotina</taxon>
        <taxon>Sordariomycetes</taxon>
        <taxon>Hypocreomycetidae</taxon>
        <taxon>Glomerellales</taxon>
        <taxon>Glomerellaceae</taxon>
        <taxon>Colletotrichum</taxon>
        <taxon>Colletotrichum graminicola species complex</taxon>
    </lineage>
</organism>
<comment type="caution">
    <text evidence="2">The sequence shown here is derived from an EMBL/GenBank/DDBJ whole genome shotgun (WGS) entry which is preliminary data.</text>
</comment>
<name>A0AAD8PJ57_9PEZI</name>
<reference evidence="2" key="1">
    <citation type="submission" date="2021-06" db="EMBL/GenBank/DDBJ databases">
        <title>Comparative genomics, transcriptomics and evolutionary studies reveal genomic signatures of adaptation to plant cell wall in hemibiotrophic fungi.</title>
        <authorList>
            <consortium name="DOE Joint Genome Institute"/>
            <person name="Baroncelli R."/>
            <person name="Diaz J.F."/>
            <person name="Benocci T."/>
            <person name="Peng M."/>
            <person name="Battaglia E."/>
            <person name="Haridas S."/>
            <person name="Andreopoulos W."/>
            <person name="Labutti K."/>
            <person name="Pangilinan J."/>
            <person name="Floch G.L."/>
            <person name="Makela M.R."/>
            <person name="Henrissat B."/>
            <person name="Grigoriev I.V."/>
            <person name="Crouch J.A."/>
            <person name="De Vries R.P."/>
            <person name="Sukno S.A."/>
            <person name="Thon M.R."/>
        </authorList>
    </citation>
    <scope>NUCLEOTIDE SEQUENCE</scope>
    <source>
        <strain evidence="2">CBS 125086</strain>
    </source>
</reference>
<evidence type="ECO:0000313" key="3">
    <source>
        <dbReference type="Proteomes" id="UP001230504"/>
    </source>
</evidence>